<dbReference type="EMBL" id="FLUN01000001">
    <property type="protein sequence ID" value="SBW03226.1"/>
    <property type="molecule type" value="Genomic_DNA"/>
</dbReference>
<dbReference type="Gene3D" id="3.40.1190.20">
    <property type="match status" value="1"/>
</dbReference>
<dbReference type="AlphaFoldDB" id="A0A212JUV0"/>
<protein>
    <submittedName>
        <fullName evidence="2">PfkB domain protein</fullName>
    </submittedName>
</protein>
<sequence length="344" mass="36525">MDVTPILRALEGVGRARIAVFGDYALDKYLYIDPARDELSVETGLTAYQVEAKRCFAGAAGTIVNNLRALGAQVVCIGLAGDDGEGFELLRCLEEQGADTAHMVCSGAVCTSTYVKPMRRQPDGSYAEMNRLDLRSFAPLPLELERRLLKALVASLPSLDAVIVMDQFVQRNLGAVTDGIRAGLGRLAAEHPEVLFYADSRAFACEYRNMIVKCNNLELMALGGGGGNSEDAEALLARAEELLRESGNTFYVTRGSKGMMVFEEGGVRIVPAYPVTGPVDIVGAGDASSAGIVLGLTLGLTSSQAAVMACCVSSITIQQIGCTGTASIPQLIQRLKEYGNEGEI</sequence>
<proteinExistence type="predicted"/>
<dbReference type="GO" id="GO:0033785">
    <property type="term" value="F:heptose 7-phosphate kinase activity"/>
    <property type="evidence" value="ECO:0007669"/>
    <property type="project" value="TreeGrafter"/>
</dbReference>
<dbReference type="PANTHER" id="PTHR46969">
    <property type="entry name" value="BIFUNCTIONAL PROTEIN HLDE"/>
    <property type="match status" value="1"/>
</dbReference>
<feature type="domain" description="Carbohydrate kinase PfkB" evidence="1">
    <location>
        <begin position="211"/>
        <end position="324"/>
    </location>
</feature>
<reference evidence="2" key="1">
    <citation type="submission" date="2016-04" db="EMBL/GenBank/DDBJ databases">
        <authorList>
            <person name="Evans L.H."/>
            <person name="Alamgir A."/>
            <person name="Owens N."/>
            <person name="Weber N.D."/>
            <person name="Virtaneva K."/>
            <person name="Barbian K."/>
            <person name="Babar A."/>
            <person name="Rosenke K."/>
        </authorList>
    </citation>
    <scope>NUCLEOTIDE SEQUENCE</scope>
    <source>
        <strain evidence="2">86</strain>
    </source>
</reference>
<dbReference type="GO" id="GO:0005829">
    <property type="term" value="C:cytosol"/>
    <property type="evidence" value="ECO:0007669"/>
    <property type="project" value="TreeGrafter"/>
</dbReference>
<dbReference type="PANTHER" id="PTHR46969:SF1">
    <property type="entry name" value="BIFUNCTIONAL PROTEIN HLDE"/>
    <property type="match status" value="1"/>
</dbReference>
<dbReference type="InterPro" id="IPR029056">
    <property type="entry name" value="Ribokinase-like"/>
</dbReference>
<name>A0A212JUV0_9FIRM</name>
<gene>
    <name evidence="2" type="ORF">KL86CLO1_11752</name>
</gene>
<organism evidence="2">
    <name type="scientific">uncultured Eubacteriales bacterium</name>
    <dbReference type="NCBI Taxonomy" id="172733"/>
    <lineage>
        <taxon>Bacteria</taxon>
        <taxon>Bacillati</taxon>
        <taxon>Bacillota</taxon>
        <taxon>Clostridia</taxon>
        <taxon>Eubacteriales</taxon>
        <taxon>environmental samples</taxon>
    </lineage>
</organism>
<dbReference type="SUPFAM" id="SSF53613">
    <property type="entry name" value="Ribokinase-like"/>
    <property type="match status" value="1"/>
</dbReference>
<dbReference type="GO" id="GO:0033786">
    <property type="term" value="F:heptose-1-phosphate adenylyltransferase activity"/>
    <property type="evidence" value="ECO:0007669"/>
    <property type="project" value="TreeGrafter"/>
</dbReference>
<dbReference type="InterPro" id="IPR011611">
    <property type="entry name" value="PfkB_dom"/>
</dbReference>
<dbReference type="Pfam" id="PF00294">
    <property type="entry name" value="PfkB"/>
    <property type="match status" value="1"/>
</dbReference>
<evidence type="ECO:0000313" key="2">
    <source>
        <dbReference type="EMBL" id="SBW03226.1"/>
    </source>
</evidence>
<accession>A0A212JUV0</accession>
<evidence type="ECO:0000259" key="1">
    <source>
        <dbReference type="Pfam" id="PF00294"/>
    </source>
</evidence>